<accession>A0A1G2URU3</accession>
<comment type="caution">
    <text evidence="8">The sequence shown here is derived from an EMBL/GenBank/DDBJ whole genome shotgun (WGS) entry which is preliminary data.</text>
</comment>
<keyword evidence="1 6" id="KW-0963">Cytoplasm</keyword>
<dbReference type="Pfam" id="PF08206">
    <property type="entry name" value="OB_RNB"/>
    <property type="match status" value="1"/>
</dbReference>
<evidence type="ECO:0000313" key="8">
    <source>
        <dbReference type="EMBL" id="OHB12145.1"/>
    </source>
</evidence>
<gene>
    <name evidence="6" type="primary">rnr</name>
    <name evidence="8" type="ORF">A3G46_02815</name>
</gene>
<dbReference type="PANTHER" id="PTHR23355:SF9">
    <property type="entry name" value="DIS3-LIKE EXONUCLEASE 2"/>
    <property type="match status" value="1"/>
</dbReference>
<dbReference type="InterPro" id="IPR050180">
    <property type="entry name" value="RNR_Ribonuclease"/>
</dbReference>
<dbReference type="InterPro" id="IPR022966">
    <property type="entry name" value="RNase_II/R_CS"/>
</dbReference>
<dbReference type="PROSITE" id="PS50126">
    <property type="entry name" value="S1"/>
    <property type="match status" value="1"/>
</dbReference>
<keyword evidence="2 6" id="KW-0540">Nuclease</keyword>
<dbReference type="GO" id="GO:0006402">
    <property type="term" value="P:mRNA catabolic process"/>
    <property type="evidence" value="ECO:0007669"/>
    <property type="project" value="TreeGrafter"/>
</dbReference>
<dbReference type="GO" id="GO:0008859">
    <property type="term" value="F:exoribonuclease II activity"/>
    <property type="evidence" value="ECO:0007669"/>
    <property type="project" value="UniProtKB-UniRule"/>
</dbReference>
<dbReference type="SUPFAM" id="SSF50249">
    <property type="entry name" value="Nucleic acid-binding proteins"/>
    <property type="match status" value="4"/>
</dbReference>
<keyword evidence="5 6" id="KW-0694">RNA-binding</keyword>
<dbReference type="SMART" id="SM00955">
    <property type="entry name" value="RNB"/>
    <property type="match status" value="1"/>
</dbReference>
<feature type="domain" description="S1 motif" evidence="7">
    <location>
        <begin position="630"/>
        <end position="711"/>
    </location>
</feature>
<dbReference type="InterPro" id="IPR040476">
    <property type="entry name" value="CSD2"/>
</dbReference>
<reference evidence="8 9" key="1">
    <citation type="journal article" date="2016" name="Nat. Commun.">
        <title>Thousands of microbial genomes shed light on interconnected biogeochemical processes in an aquifer system.</title>
        <authorList>
            <person name="Anantharaman K."/>
            <person name="Brown C.T."/>
            <person name="Hug L.A."/>
            <person name="Sharon I."/>
            <person name="Castelle C.J."/>
            <person name="Probst A.J."/>
            <person name="Thomas B.C."/>
            <person name="Singh A."/>
            <person name="Wilkins M.J."/>
            <person name="Karaoz U."/>
            <person name="Brodie E.L."/>
            <person name="Williams K.H."/>
            <person name="Hubbard S.S."/>
            <person name="Banfield J.F."/>
        </authorList>
    </citation>
    <scope>NUCLEOTIDE SEQUENCE [LARGE SCALE GENOMIC DNA]</scope>
</reference>
<dbReference type="CDD" id="cd04471">
    <property type="entry name" value="S1_RNase_R"/>
    <property type="match status" value="1"/>
</dbReference>
<dbReference type="Proteomes" id="UP000177276">
    <property type="component" value="Unassembled WGS sequence"/>
</dbReference>
<evidence type="ECO:0000256" key="1">
    <source>
        <dbReference type="ARBA" id="ARBA00022490"/>
    </source>
</evidence>
<dbReference type="InterPro" id="IPR011805">
    <property type="entry name" value="RNase_R"/>
</dbReference>
<dbReference type="SMART" id="SM00316">
    <property type="entry name" value="S1"/>
    <property type="match status" value="1"/>
</dbReference>
<protein>
    <recommendedName>
        <fullName evidence="6">Ribonuclease R</fullName>
        <shortName evidence="6">RNase R</shortName>
        <ecNumber evidence="6">3.1.13.1</ecNumber>
    </recommendedName>
</protein>
<comment type="subcellular location">
    <subcellularLocation>
        <location evidence="6">Cytoplasm</location>
    </subcellularLocation>
</comment>
<dbReference type="Pfam" id="PF17876">
    <property type="entry name" value="CSD2"/>
    <property type="match status" value="1"/>
</dbReference>
<comment type="catalytic activity">
    <reaction evidence="6">
        <text>Exonucleolytic cleavage in the 3'- to 5'-direction to yield nucleoside 5'-phosphates.</text>
        <dbReference type="EC" id="3.1.13.1"/>
    </reaction>
</comment>
<dbReference type="AlphaFoldDB" id="A0A1G2URU3"/>
<evidence type="ECO:0000256" key="5">
    <source>
        <dbReference type="ARBA" id="ARBA00022884"/>
    </source>
</evidence>
<comment type="function">
    <text evidence="6">3'-5' exoribonuclease that releases 5'-nucleoside monophosphates and is involved in maturation of structured RNAs.</text>
</comment>
<dbReference type="EC" id="3.1.13.1" evidence="6"/>
<dbReference type="EMBL" id="MHWS01000015">
    <property type="protein sequence ID" value="OHB12145.1"/>
    <property type="molecule type" value="Genomic_DNA"/>
</dbReference>
<dbReference type="Pfam" id="PF00773">
    <property type="entry name" value="RNB"/>
    <property type="match status" value="1"/>
</dbReference>
<evidence type="ECO:0000256" key="6">
    <source>
        <dbReference type="HAMAP-Rule" id="MF_01895"/>
    </source>
</evidence>
<name>A0A1G2URU3_9BACT</name>
<organism evidence="8 9">
    <name type="scientific">Candidatus Zambryskibacteria bacterium RIFCSPLOWO2_12_FULL_39_16</name>
    <dbReference type="NCBI Taxonomy" id="1802775"/>
    <lineage>
        <taxon>Bacteria</taxon>
        <taxon>Candidatus Zambryskiibacteriota</taxon>
    </lineage>
</organism>
<evidence type="ECO:0000259" key="7">
    <source>
        <dbReference type="PROSITE" id="PS50126"/>
    </source>
</evidence>
<dbReference type="PROSITE" id="PS01175">
    <property type="entry name" value="RIBONUCLEASE_II"/>
    <property type="match status" value="1"/>
</dbReference>
<keyword evidence="3 6" id="KW-0378">Hydrolase</keyword>
<dbReference type="InterPro" id="IPR003029">
    <property type="entry name" value="S1_domain"/>
</dbReference>
<proteinExistence type="inferred from homology"/>
<dbReference type="GO" id="GO:0005829">
    <property type="term" value="C:cytosol"/>
    <property type="evidence" value="ECO:0007669"/>
    <property type="project" value="TreeGrafter"/>
</dbReference>
<sequence length="711" mass="81020">MHKNKPAHTGGETKKKLIGIIKVTPKPLGFVVTDKSKEDVIVFKENLNCALDKDEVEVEIIGKDRDKKKGRITRIIKRNKTKFVGTLEKSGSGLVFKPNDFKFYRNVDILVFPKDIKSSLPVQAGTKVFVEIENWTNPNLNPKGKIISVIGKKGEHETEMQSILLDKGIVYNFPAEVEKEAEKVADEFESQQEKSSTKKVWPSEAREPEDFQRRSFFLVGSDRRDFRNIITFTIDPADAKDFDDALSYEDIGDNKIRVGVHIADVSHFVRPGTSLDKEALKRSFSTYLVDRTIPMLPEVLSNGLCSLMPNVDRFAFSAVFDIEKSTGKILDRWFGKTIINSNKRFSYEEAQEILTSPLTPLLNAGEGKHFSHSDNLSVSLPSPASRGRAGDEVFKVPLSELNRIANIYRAENKKNGAIEFETDEIRFELDSQGKPIKIYKKPRLDTMKMIEEWMLLANREVAKFISDKVGKKGGASIFRIHNLPKMERIEELAIFVRALGHELPIKNGEVSAKDINILLKQIEGHASESLIKTAAVRSMSKAAYSTKNIGHFGLAFQYYTHFTSPIRRYPDLMVHRILERYLKNEPIPKNEFSRFEKIAQEASEKEITIQEAERDSIKYKQIEFMQDKVGQEFKVVISGVTEWGMYVEDPDTKVEGLVRIKDLGDDYYRLDQKNYCIVGERTKKKFSLGDSIRVRLAAADLDRKTLDFKLV</sequence>
<dbReference type="HAMAP" id="MF_01895">
    <property type="entry name" value="RNase_R"/>
    <property type="match status" value="1"/>
</dbReference>
<dbReference type="InterPro" id="IPR012340">
    <property type="entry name" value="NA-bd_OB-fold"/>
</dbReference>
<evidence type="ECO:0000313" key="9">
    <source>
        <dbReference type="Proteomes" id="UP000177276"/>
    </source>
</evidence>
<dbReference type="InterPro" id="IPR013223">
    <property type="entry name" value="RNase_B_OB_dom"/>
</dbReference>
<dbReference type="Gene3D" id="2.40.50.140">
    <property type="entry name" value="Nucleic acid-binding proteins"/>
    <property type="match status" value="2"/>
</dbReference>
<evidence type="ECO:0000256" key="3">
    <source>
        <dbReference type="ARBA" id="ARBA00022801"/>
    </source>
</evidence>
<dbReference type="InterPro" id="IPR001900">
    <property type="entry name" value="RNase_II/R"/>
</dbReference>
<comment type="similarity">
    <text evidence="6">Belongs to the RNR ribonuclease family. RNase R subfamily.</text>
</comment>
<evidence type="ECO:0000256" key="4">
    <source>
        <dbReference type="ARBA" id="ARBA00022839"/>
    </source>
</evidence>
<dbReference type="GO" id="GO:0003723">
    <property type="term" value="F:RNA binding"/>
    <property type="evidence" value="ECO:0007669"/>
    <property type="project" value="UniProtKB-UniRule"/>
</dbReference>
<evidence type="ECO:0000256" key="2">
    <source>
        <dbReference type="ARBA" id="ARBA00022722"/>
    </source>
</evidence>
<dbReference type="PANTHER" id="PTHR23355">
    <property type="entry name" value="RIBONUCLEASE"/>
    <property type="match status" value="1"/>
</dbReference>
<keyword evidence="4 6" id="KW-0269">Exonuclease</keyword>